<sequence length="280" mass="30012">MRVIIIVGIITYLSFTAPAAFAVIGPEPSAGTPTDYNAPSLPSNVKLVSDGVKVSITWTDPPEADFYRLEFLRNDGGDTEVTGNVRGRTAKGVERYEDAEVVSGQSYKYRLRVSDLYSNTRLSDEYSVAVVAPAPESTVTTAPAPTTITAPAEVAAPPASLTLPTPSTPSAASTPAEELRGGTFAYGYARVRALSTEQGLAKALAAHLESALPGVFNRLFHQSTVKSKSWWYTYVNAYVYGGYTFDEIVRAVKLGGKVVHPSIPASSWRGSADYQTYIAK</sequence>
<dbReference type="PROSITE" id="PS50853">
    <property type="entry name" value="FN3"/>
    <property type="match status" value="1"/>
</dbReference>
<protein>
    <recommendedName>
        <fullName evidence="2">Fibronectin type-III domain-containing protein</fullName>
    </recommendedName>
</protein>
<dbReference type="EMBL" id="MGEJ01000003">
    <property type="protein sequence ID" value="OGL81722.1"/>
    <property type="molecule type" value="Genomic_DNA"/>
</dbReference>
<keyword evidence="1" id="KW-0732">Signal</keyword>
<gene>
    <name evidence="3" type="ORF">A3B21_04720</name>
</gene>
<proteinExistence type="predicted"/>
<reference evidence="3 4" key="1">
    <citation type="journal article" date="2016" name="Nat. Commun.">
        <title>Thousands of microbial genomes shed light on interconnected biogeochemical processes in an aquifer system.</title>
        <authorList>
            <person name="Anantharaman K."/>
            <person name="Brown C.T."/>
            <person name="Hug L.A."/>
            <person name="Sharon I."/>
            <person name="Castelle C.J."/>
            <person name="Probst A.J."/>
            <person name="Thomas B.C."/>
            <person name="Singh A."/>
            <person name="Wilkins M.J."/>
            <person name="Karaoz U."/>
            <person name="Brodie E.L."/>
            <person name="Williams K.H."/>
            <person name="Hubbard S.S."/>
            <person name="Banfield J.F."/>
        </authorList>
    </citation>
    <scope>NUCLEOTIDE SEQUENCE [LARGE SCALE GENOMIC DNA]</scope>
</reference>
<evidence type="ECO:0000313" key="4">
    <source>
        <dbReference type="Proteomes" id="UP000176897"/>
    </source>
</evidence>
<feature type="signal peptide" evidence="1">
    <location>
        <begin position="1"/>
        <end position="22"/>
    </location>
</feature>
<accession>A0A1F7UTV6</accession>
<evidence type="ECO:0000256" key="1">
    <source>
        <dbReference type="SAM" id="SignalP"/>
    </source>
</evidence>
<feature type="domain" description="Fibronectin type-III" evidence="2">
    <location>
        <begin position="38"/>
        <end position="144"/>
    </location>
</feature>
<evidence type="ECO:0000313" key="3">
    <source>
        <dbReference type="EMBL" id="OGL81722.1"/>
    </source>
</evidence>
<dbReference type="InterPro" id="IPR003961">
    <property type="entry name" value="FN3_dom"/>
</dbReference>
<name>A0A1F7UTV6_9BACT</name>
<organism evidence="3 4">
    <name type="scientific">Candidatus Uhrbacteria bacterium RIFCSPLOWO2_01_FULL_47_24</name>
    <dbReference type="NCBI Taxonomy" id="1802401"/>
    <lineage>
        <taxon>Bacteria</taxon>
        <taxon>Candidatus Uhriibacteriota</taxon>
    </lineage>
</organism>
<dbReference type="Proteomes" id="UP000176897">
    <property type="component" value="Unassembled WGS sequence"/>
</dbReference>
<dbReference type="AlphaFoldDB" id="A0A1F7UTV6"/>
<comment type="caution">
    <text evidence="3">The sequence shown here is derived from an EMBL/GenBank/DDBJ whole genome shotgun (WGS) entry which is preliminary data.</text>
</comment>
<dbReference type="InterPro" id="IPR013783">
    <property type="entry name" value="Ig-like_fold"/>
</dbReference>
<feature type="chain" id="PRO_5009533132" description="Fibronectin type-III domain-containing protein" evidence="1">
    <location>
        <begin position="23"/>
        <end position="280"/>
    </location>
</feature>
<evidence type="ECO:0000259" key="2">
    <source>
        <dbReference type="PROSITE" id="PS50853"/>
    </source>
</evidence>
<dbReference type="Gene3D" id="2.60.40.10">
    <property type="entry name" value="Immunoglobulins"/>
    <property type="match status" value="1"/>
</dbReference>